<dbReference type="PANTHER" id="PTHR11113">
    <property type="entry name" value="N-ACETYLGLUCOSAMINE-6-PHOSPHATE DEACETYLASE"/>
    <property type="match status" value="1"/>
</dbReference>
<dbReference type="InterPro" id="IPR011059">
    <property type="entry name" value="Metal-dep_hydrolase_composite"/>
</dbReference>
<proteinExistence type="inferred from homology"/>
<dbReference type="PIRSF" id="PIRSF038994">
    <property type="entry name" value="NagA"/>
    <property type="match status" value="1"/>
</dbReference>
<evidence type="ECO:0000256" key="4">
    <source>
        <dbReference type="ARBA" id="ARBA00023277"/>
    </source>
</evidence>
<organism evidence="7 8">
    <name type="scientific">Kribbella alba</name>
    <dbReference type="NCBI Taxonomy" id="190197"/>
    <lineage>
        <taxon>Bacteria</taxon>
        <taxon>Bacillati</taxon>
        <taxon>Actinomycetota</taxon>
        <taxon>Actinomycetes</taxon>
        <taxon>Propionibacteriales</taxon>
        <taxon>Kribbellaceae</taxon>
        <taxon>Kribbella</taxon>
    </lineage>
</organism>
<reference evidence="7 8" key="1">
    <citation type="journal article" date="2019" name="Int. J. Syst. Evol. Microbiol.">
        <title>The Global Catalogue of Microorganisms (GCM) 10K type strain sequencing project: providing services to taxonomists for standard genome sequencing and annotation.</title>
        <authorList>
            <consortium name="The Broad Institute Genomics Platform"/>
            <consortium name="The Broad Institute Genome Sequencing Center for Infectious Disease"/>
            <person name="Wu L."/>
            <person name="Ma J."/>
        </authorList>
    </citation>
    <scope>NUCLEOTIDE SEQUENCE [LARGE SCALE GENOMIC DNA]</scope>
    <source>
        <strain evidence="7 8">JCM 14306</strain>
    </source>
</reference>
<dbReference type="Gene3D" id="2.30.40.10">
    <property type="entry name" value="Urease, subunit C, domain 1"/>
    <property type="match status" value="1"/>
</dbReference>
<dbReference type="Gene3D" id="3.20.20.140">
    <property type="entry name" value="Metal-dependent hydrolases"/>
    <property type="match status" value="1"/>
</dbReference>
<protein>
    <submittedName>
        <fullName evidence="7">N-acetylglucosamine-6-phosphate deacetylase</fullName>
    </submittedName>
</protein>
<dbReference type="Proteomes" id="UP001501319">
    <property type="component" value="Unassembled WGS sequence"/>
</dbReference>
<dbReference type="RefSeq" id="WP_344114677.1">
    <property type="nucleotide sequence ID" value="NZ_BAAANE010000009.1"/>
</dbReference>
<keyword evidence="2" id="KW-0479">Metal-binding</keyword>
<keyword evidence="8" id="KW-1185">Reference proteome</keyword>
<dbReference type="SUPFAM" id="SSF51338">
    <property type="entry name" value="Composite domain of metallo-dependent hydrolases"/>
    <property type="match status" value="1"/>
</dbReference>
<evidence type="ECO:0000256" key="1">
    <source>
        <dbReference type="ARBA" id="ARBA00010716"/>
    </source>
</evidence>
<evidence type="ECO:0000313" key="8">
    <source>
        <dbReference type="Proteomes" id="UP001501319"/>
    </source>
</evidence>
<comment type="caution">
    <text evidence="7">The sequence shown here is derived from an EMBL/GenBank/DDBJ whole genome shotgun (WGS) entry which is preliminary data.</text>
</comment>
<accession>A0ABN2FNK1</accession>
<name>A0ABN2FNK1_9ACTN</name>
<evidence type="ECO:0000256" key="5">
    <source>
        <dbReference type="PIRNR" id="PIRNR038994"/>
    </source>
</evidence>
<dbReference type="InterPro" id="IPR032466">
    <property type="entry name" value="Metal_Hydrolase"/>
</dbReference>
<dbReference type="Pfam" id="PF01979">
    <property type="entry name" value="Amidohydro_1"/>
    <property type="match status" value="1"/>
</dbReference>
<evidence type="ECO:0000259" key="6">
    <source>
        <dbReference type="Pfam" id="PF01979"/>
    </source>
</evidence>
<dbReference type="InterPro" id="IPR003764">
    <property type="entry name" value="GlcNAc_6-P_deAcase"/>
</dbReference>
<dbReference type="SUPFAM" id="SSF51556">
    <property type="entry name" value="Metallo-dependent hydrolases"/>
    <property type="match status" value="1"/>
</dbReference>
<dbReference type="EMBL" id="BAAANE010000009">
    <property type="protein sequence ID" value="GAA1653426.1"/>
    <property type="molecule type" value="Genomic_DNA"/>
</dbReference>
<keyword evidence="4 5" id="KW-0119">Carbohydrate metabolism</keyword>
<evidence type="ECO:0000256" key="3">
    <source>
        <dbReference type="ARBA" id="ARBA00022801"/>
    </source>
</evidence>
<feature type="domain" description="Amidohydrolase-related" evidence="6">
    <location>
        <begin position="52"/>
        <end position="379"/>
    </location>
</feature>
<evidence type="ECO:0000256" key="2">
    <source>
        <dbReference type="ARBA" id="ARBA00022723"/>
    </source>
</evidence>
<keyword evidence="3 5" id="KW-0378">Hydrolase</keyword>
<dbReference type="PANTHER" id="PTHR11113:SF14">
    <property type="entry name" value="N-ACETYLGLUCOSAMINE-6-PHOSPHATE DEACETYLASE"/>
    <property type="match status" value="1"/>
</dbReference>
<evidence type="ECO:0000313" key="7">
    <source>
        <dbReference type="EMBL" id="GAA1653426.1"/>
    </source>
</evidence>
<comment type="similarity">
    <text evidence="1 5">Belongs to the metallo-dependent hydrolases superfamily. NagA family.</text>
</comment>
<gene>
    <name evidence="7" type="primary">nagA_2</name>
    <name evidence="7" type="ORF">GCM10009744_51910</name>
</gene>
<dbReference type="Pfam" id="PF22643">
    <property type="entry name" value="NagA_N"/>
    <property type="match status" value="1"/>
</dbReference>
<sequence>MPTEALVGPRVVLEKAVLEDHAVLVRDGRIEAVIPASLVPEGVAVRDLGDGILTPGLVDLHTHGAGGHSFNEGTETATWAALSTLLDAGVTTVLPTLATAPLEDLEQALLAIASVQGERGLPRVPGAHLEGPYFAQAQCGAQDPDQLRTPDDGSIDRLLEHSSGIRMMSYAPELPGAVALTRRLVDADIVPAAGHSAAREEDLLACRQAGLRHVIHVFSGQSTTVRVGPWRQPGLLEATLASDELTVEVIADGKHLPPTLLRLAHRCLAGRLCLVSDSTPGAGLPDGERYRMGRREYVVQDGVGMTLDRASFGGSTTLLPDMIRIAMQAMGIGLAEAVAMASAVPARAAGLDHIGRIAAGYHADLALFTEDLTLKAVALAGHWHHINAFSGKEPSR</sequence>
<dbReference type="InterPro" id="IPR006680">
    <property type="entry name" value="Amidohydro-rel"/>
</dbReference>